<dbReference type="EMBL" id="JAAIUW010000007">
    <property type="protein sequence ID" value="KAF7823281.1"/>
    <property type="molecule type" value="Genomic_DNA"/>
</dbReference>
<dbReference type="Proteomes" id="UP000634136">
    <property type="component" value="Unassembled WGS sequence"/>
</dbReference>
<evidence type="ECO:0000256" key="1">
    <source>
        <dbReference type="SAM" id="MobiDB-lite"/>
    </source>
</evidence>
<keyword evidence="3" id="KW-1185">Reference proteome</keyword>
<feature type="compositionally biased region" description="Basic and acidic residues" evidence="1">
    <location>
        <begin position="33"/>
        <end position="47"/>
    </location>
</feature>
<reference evidence="2" key="1">
    <citation type="submission" date="2020-09" db="EMBL/GenBank/DDBJ databases">
        <title>Genome-Enabled Discovery of Anthraquinone Biosynthesis in Senna tora.</title>
        <authorList>
            <person name="Kang S.-H."/>
            <person name="Pandey R.P."/>
            <person name="Lee C.-M."/>
            <person name="Sim J.-S."/>
            <person name="Jeong J.-T."/>
            <person name="Choi B.-S."/>
            <person name="Jung M."/>
            <person name="Ginzburg D."/>
            <person name="Zhao K."/>
            <person name="Won S.Y."/>
            <person name="Oh T.-J."/>
            <person name="Yu Y."/>
            <person name="Kim N.-H."/>
            <person name="Lee O.R."/>
            <person name="Lee T.-H."/>
            <person name="Bashyal P."/>
            <person name="Kim T.-S."/>
            <person name="Lee W.-H."/>
            <person name="Kawkins C."/>
            <person name="Kim C.-K."/>
            <person name="Kim J.S."/>
            <person name="Ahn B.O."/>
            <person name="Rhee S.Y."/>
            <person name="Sohng J.K."/>
        </authorList>
    </citation>
    <scope>NUCLEOTIDE SEQUENCE</scope>
    <source>
        <tissue evidence="2">Leaf</tissue>
    </source>
</reference>
<proteinExistence type="predicted"/>
<dbReference type="AlphaFoldDB" id="A0A834WL36"/>
<accession>A0A834WL36</accession>
<evidence type="ECO:0000313" key="2">
    <source>
        <dbReference type="EMBL" id="KAF7823281.1"/>
    </source>
</evidence>
<organism evidence="2 3">
    <name type="scientific">Senna tora</name>
    <dbReference type="NCBI Taxonomy" id="362788"/>
    <lineage>
        <taxon>Eukaryota</taxon>
        <taxon>Viridiplantae</taxon>
        <taxon>Streptophyta</taxon>
        <taxon>Embryophyta</taxon>
        <taxon>Tracheophyta</taxon>
        <taxon>Spermatophyta</taxon>
        <taxon>Magnoliopsida</taxon>
        <taxon>eudicotyledons</taxon>
        <taxon>Gunneridae</taxon>
        <taxon>Pentapetalae</taxon>
        <taxon>rosids</taxon>
        <taxon>fabids</taxon>
        <taxon>Fabales</taxon>
        <taxon>Fabaceae</taxon>
        <taxon>Caesalpinioideae</taxon>
        <taxon>Cassia clade</taxon>
        <taxon>Senna</taxon>
    </lineage>
</organism>
<feature type="compositionally biased region" description="Low complexity" evidence="1">
    <location>
        <begin position="1"/>
        <end position="16"/>
    </location>
</feature>
<sequence>MDSDYYYYGGTGTQQQDRSQKATQKGNETTHAQVHDNNDSRNRHNGI</sequence>
<evidence type="ECO:0000313" key="3">
    <source>
        <dbReference type="Proteomes" id="UP000634136"/>
    </source>
</evidence>
<feature type="compositionally biased region" description="Polar residues" evidence="1">
    <location>
        <begin position="21"/>
        <end position="32"/>
    </location>
</feature>
<gene>
    <name evidence="2" type="ORF">G2W53_021425</name>
</gene>
<comment type="caution">
    <text evidence="2">The sequence shown here is derived from an EMBL/GenBank/DDBJ whole genome shotgun (WGS) entry which is preliminary data.</text>
</comment>
<name>A0A834WL36_9FABA</name>
<protein>
    <submittedName>
        <fullName evidence="2">Uncharacterized protein</fullName>
    </submittedName>
</protein>
<feature type="region of interest" description="Disordered" evidence="1">
    <location>
        <begin position="1"/>
        <end position="47"/>
    </location>
</feature>